<accession>A0AAN9N7N0</accession>
<keyword evidence="1" id="KW-0472">Membrane</keyword>
<feature type="transmembrane region" description="Helical" evidence="1">
    <location>
        <begin position="21"/>
        <end position="38"/>
    </location>
</feature>
<evidence type="ECO:0000313" key="3">
    <source>
        <dbReference type="Proteomes" id="UP001374584"/>
    </source>
</evidence>
<dbReference type="AlphaFoldDB" id="A0AAN9N7N0"/>
<keyword evidence="1" id="KW-1133">Transmembrane helix</keyword>
<gene>
    <name evidence="2" type="ORF">VNO80_10182</name>
</gene>
<dbReference type="EMBL" id="JAYMYR010000004">
    <property type="protein sequence ID" value="KAK7368159.1"/>
    <property type="molecule type" value="Genomic_DNA"/>
</dbReference>
<comment type="caution">
    <text evidence="2">The sequence shown here is derived from an EMBL/GenBank/DDBJ whole genome shotgun (WGS) entry which is preliminary data.</text>
</comment>
<name>A0AAN9N7N0_PHACN</name>
<dbReference type="Proteomes" id="UP001374584">
    <property type="component" value="Unassembled WGS sequence"/>
</dbReference>
<protein>
    <submittedName>
        <fullName evidence="2">Uncharacterized protein</fullName>
    </submittedName>
</protein>
<evidence type="ECO:0000256" key="1">
    <source>
        <dbReference type="SAM" id="Phobius"/>
    </source>
</evidence>
<keyword evidence="3" id="KW-1185">Reference proteome</keyword>
<organism evidence="2 3">
    <name type="scientific">Phaseolus coccineus</name>
    <name type="common">Scarlet runner bean</name>
    <name type="synonym">Phaseolus multiflorus</name>
    <dbReference type="NCBI Taxonomy" id="3886"/>
    <lineage>
        <taxon>Eukaryota</taxon>
        <taxon>Viridiplantae</taxon>
        <taxon>Streptophyta</taxon>
        <taxon>Embryophyta</taxon>
        <taxon>Tracheophyta</taxon>
        <taxon>Spermatophyta</taxon>
        <taxon>Magnoliopsida</taxon>
        <taxon>eudicotyledons</taxon>
        <taxon>Gunneridae</taxon>
        <taxon>Pentapetalae</taxon>
        <taxon>rosids</taxon>
        <taxon>fabids</taxon>
        <taxon>Fabales</taxon>
        <taxon>Fabaceae</taxon>
        <taxon>Papilionoideae</taxon>
        <taxon>50 kb inversion clade</taxon>
        <taxon>NPAAA clade</taxon>
        <taxon>indigoferoid/millettioid clade</taxon>
        <taxon>Phaseoleae</taxon>
        <taxon>Phaseolus</taxon>
    </lineage>
</organism>
<keyword evidence="1" id="KW-0812">Transmembrane</keyword>
<proteinExistence type="predicted"/>
<evidence type="ECO:0000313" key="2">
    <source>
        <dbReference type="EMBL" id="KAK7368159.1"/>
    </source>
</evidence>
<reference evidence="2 3" key="1">
    <citation type="submission" date="2024-01" db="EMBL/GenBank/DDBJ databases">
        <title>The genomes of 5 underutilized Papilionoideae crops provide insights into root nodulation and disease resistanc.</title>
        <authorList>
            <person name="Jiang F."/>
        </authorList>
    </citation>
    <scope>NUCLEOTIDE SEQUENCE [LARGE SCALE GENOMIC DNA]</scope>
    <source>
        <strain evidence="2">JINMINGXINNONG_FW02</strain>
        <tissue evidence="2">Leaves</tissue>
    </source>
</reference>
<sequence>MASHHSREGGHHVWLVTRKRYCLVLLGKGLIFGLVAATRGKARPHSRGFSINTIFTIRLDGLARVETRMRRVGTLAWLELGEHGQRNLCMPKMRMFFSIPIDVDTRPLDVSICSLANG</sequence>